<keyword evidence="9" id="KW-1185">Reference proteome</keyword>
<sequence>MCGMVGYAGAQAQSALEAVLAGLGRLERAEHDASGVAVLSDGGLAAAGAAGPLAQLRGVLARRPLPTGGIGVGQLRAKGGAGNGATACAQPCLDAAGRVAVVHDGSFGNRAELRDALAGRGHLLPSGTEGEVAAHLLAEQFSSCVDLGEALRQVCRSLRGSFALIAVHADEPDTVAGVRRGLPLVAGVGDGESFLASDAAAFDGHAHEVRGLPEDHVVLLRREFDEVRCEVTDAHGSVVQA</sequence>
<evidence type="ECO:0000313" key="8">
    <source>
        <dbReference type="EMBL" id="MDT0443604.1"/>
    </source>
</evidence>
<dbReference type="Proteomes" id="UP001183615">
    <property type="component" value="Unassembled WGS sequence"/>
</dbReference>
<evidence type="ECO:0000256" key="2">
    <source>
        <dbReference type="ARBA" id="ARBA00012916"/>
    </source>
</evidence>
<gene>
    <name evidence="8" type="ORF">RM779_13535</name>
</gene>
<dbReference type="GO" id="GO:0008483">
    <property type="term" value="F:transaminase activity"/>
    <property type="evidence" value="ECO:0007669"/>
    <property type="project" value="UniProtKB-KW"/>
</dbReference>
<reference evidence="9" key="1">
    <citation type="submission" date="2023-07" db="EMBL/GenBank/DDBJ databases">
        <title>30 novel species of actinomycetes from the DSMZ collection.</title>
        <authorList>
            <person name="Nouioui I."/>
        </authorList>
    </citation>
    <scope>NUCLEOTIDE SEQUENCE [LARGE SCALE GENOMIC DNA]</scope>
    <source>
        <strain evidence="9">DSM 41886</strain>
    </source>
</reference>
<organism evidence="8 9">
    <name type="scientific">Streptomyces johnsoniae</name>
    <dbReference type="NCBI Taxonomy" id="3075532"/>
    <lineage>
        <taxon>Bacteria</taxon>
        <taxon>Bacillati</taxon>
        <taxon>Actinomycetota</taxon>
        <taxon>Actinomycetes</taxon>
        <taxon>Kitasatosporales</taxon>
        <taxon>Streptomycetaceae</taxon>
        <taxon>Streptomyces</taxon>
    </lineage>
</organism>
<dbReference type="Gene3D" id="3.60.20.10">
    <property type="entry name" value="Glutamine Phosphoribosylpyrophosphate, subunit 1, domain 1"/>
    <property type="match status" value="1"/>
</dbReference>
<proteinExistence type="predicted"/>
<dbReference type="EMBL" id="JAVREV010000006">
    <property type="protein sequence ID" value="MDT0443604.1"/>
    <property type="molecule type" value="Genomic_DNA"/>
</dbReference>
<dbReference type="PANTHER" id="PTHR10937">
    <property type="entry name" value="GLUCOSAMINE--FRUCTOSE-6-PHOSPHATE AMINOTRANSFERASE, ISOMERIZING"/>
    <property type="match status" value="1"/>
</dbReference>
<accession>A0ABU2S3P5</accession>
<comment type="catalytic activity">
    <reaction evidence="1">
        <text>D-fructose 6-phosphate + L-glutamine = D-glucosamine 6-phosphate + L-glutamate</text>
        <dbReference type="Rhea" id="RHEA:13237"/>
        <dbReference type="ChEBI" id="CHEBI:29985"/>
        <dbReference type="ChEBI" id="CHEBI:58359"/>
        <dbReference type="ChEBI" id="CHEBI:58725"/>
        <dbReference type="ChEBI" id="CHEBI:61527"/>
        <dbReference type="EC" id="2.6.1.16"/>
    </reaction>
</comment>
<evidence type="ECO:0000256" key="1">
    <source>
        <dbReference type="ARBA" id="ARBA00001031"/>
    </source>
</evidence>
<dbReference type="InterPro" id="IPR017932">
    <property type="entry name" value="GATase_2_dom"/>
</dbReference>
<evidence type="ECO:0000256" key="5">
    <source>
        <dbReference type="ARBA" id="ARBA00022679"/>
    </source>
</evidence>
<keyword evidence="6" id="KW-0315">Glutamine amidotransferase</keyword>
<dbReference type="RefSeq" id="WP_311617921.1">
    <property type="nucleotide sequence ID" value="NZ_JAVREV010000006.1"/>
</dbReference>
<keyword evidence="5" id="KW-0808">Transferase</keyword>
<evidence type="ECO:0000313" key="9">
    <source>
        <dbReference type="Proteomes" id="UP001183615"/>
    </source>
</evidence>
<dbReference type="PROSITE" id="PS51278">
    <property type="entry name" value="GATASE_TYPE_2"/>
    <property type="match status" value="1"/>
</dbReference>
<evidence type="ECO:0000256" key="3">
    <source>
        <dbReference type="ARBA" id="ARBA00016090"/>
    </source>
</evidence>
<evidence type="ECO:0000256" key="4">
    <source>
        <dbReference type="ARBA" id="ARBA00022576"/>
    </source>
</evidence>
<dbReference type="Pfam" id="PF13537">
    <property type="entry name" value="GATase_7"/>
    <property type="match status" value="1"/>
</dbReference>
<dbReference type="SUPFAM" id="SSF56235">
    <property type="entry name" value="N-terminal nucleophile aminohydrolases (Ntn hydrolases)"/>
    <property type="match status" value="1"/>
</dbReference>
<feature type="domain" description="Glutamine amidotransferase type-2" evidence="7">
    <location>
        <begin position="2"/>
        <end position="223"/>
    </location>
</feature>
<comment type="caution">
    <text evidence="8">The sequence shown here is derived from an EMBL/GenBank/DDBJ whole genome shotgun (WGS) entry which is preliminary data.</text>
</comment>
<keyword evidence="4 8" id="KW-0032">Aminotransferase</keyword>
<name>A0ABU2S3P5_9ACTN</name>
<dbReference type="EC" id="2.6.1.16" evidence="2"/>
<dbReference type="PANTHER" id="PTHR10937:SF0">
    <property type="entry name" value="GLUTAMINE--FRUCTOSE-6-PHOSPHATE TRANSAMINASE (ISOMERIZING)"/>
    <property type="match status" value="1"/>
</dbReference>
<evidence type="ECO:0000259" key="7">
    <source>
        <dbReference type="PROSITE" id="PS51278"/>
    </source>
</evidence>
<evidence type="ECO:0000256" key="6">
    <source>
        <dbReference type="ARBA" id="ARBA00022962"/>
    </source>
</evidence>
<protein>
    <recommendedName>
        <fullName evidence="3">Glutamine--fructose-6-phosphate aminotransferase [isomerizing]</fullName>
        <ecNumber evidence="2">2.6.1.16</ecNumber>
    </recommendedName>
</protein>
<dbReference type="InterPro" id="IPR029055">
    <property type="entry name" value="Ntn_hydrolases_N"/>
</dbReference>